<feature type="region of interest" description="Disordered" evidence="7">
    <location>
        <begin position="1"/>
        <end position="155"/>
    </location>
</feature>
<evidence type="ECO:0000259" key="8">
    <source>
        <dbReference type="PROSITE" id="PS51366"/>
    </source>
</evidence>
<evidence type="ECO:0000256" key="2">
    <source>
        <dbReference type="ARBA" id="ARBA00005497"/>
    </source>
</evidence>
<dbReference type="SMART" id="SM00544">
    <property type="entry name" value="MA3"/>
    <property type="match status" value="4"/>
</dbReference>
<evidence type="ECO:0000313" key="9">
    <source>
        <dbReference type="EMBL" id="KAK1259108.1"/>
    </source>
</evidence>
<feature type="domain" description="MI" evidence="8">
    <location>
        <begin position="155"/>
        <end position="276"/>
    </location>
</feature>
<evidence type="ECO:0000313" key="10">
    <source>
        <dbReference type="Proteomes" id="UP001179952"/>
    </source>
</evidence>
<keyword evidence="10" id="KW-1185">Reference proteome</keyword>
<sequence>MEFHKGNSSQEHKEIPNLSHLEITRSPRSPRASPKSPRSPRSPRMQHRSSSKSPVEHGGSGGGSPVKHGRSGSNGSPLKGGSGRGSPVKHDRVSHSRRDGRPKKCGSGGKGTWGGLLDTGDSFHLDPNDPNYDSSDVSKDSNQMNTSNASQPSEEFKKKVTVIVEEYFATDDVVSTTGELRDLGHPGYLYYFVKKLVSMSMDRNDKEKEMAAVLLSSLYADVLDPPQVRKGFSKLVESSDDLAVDVPDMVDTLALFIARAVVDDMLPPSFLTKQMAKLPNGSKGIDVLRTAEKGYLSAPLHAENIERKWGGSKNKTVEDMKAKIRDLLIEYGVCGDKREALRCIKDLNVPHFHHEIVKRAILIAMERRSMEVRILDLLKGAAEDGFINSSQMSKGFARLIEVIDDLSLDIPNARQILQSLISKAASEGWLSASSLKSLNTQQANALEDDEVMKLFKAKATSMIHEYFLTGDLFEVMSGLAPENHLSSPALNAIFVKKLILLAMDRKNREKEMASVLLTTLSFATEDIVNGFVMLLESVEDTALDNPVVVEDLAKFIARAVVDEVLAPLNLSDIERNSDGEEVLRMARSLLGARFAGERMSRCWGGGGSGRAVGWAIEDVKERIEKALEEYETGGDAREACRCIKELGMPFFHHEVVKKALVNVMEKKNERLWGLLEMCFDMGLVTENQMKKGFERVREGIDDLKLDVPDVEREYKRYVERAKENGWLDSDFSIKKSVEDGRHVRDHRLLMQDASVINKIDNGYP</sequence>
<evidence type="ECO:0000256" key="4">
    <source>
        <dbReference type="ARBA" id="ARBA00022737"/>
    </source>
</evidence>
<feature type="compositionally biased region" description="Polar residues" evidence="7">
    <location>
        <begin position="131"/>
        <end position="153"/>
    </location>
</feature>
<evidence type="ECO:0000256" key="7">
    <source>
        <dbReference type="SAM" id="MobiDB-lite"/>
    </source>
</evidence>
<feature type="compositionally biased region" description="Basic and acidic residues" evidence="7">
    <location>
        <begin position="88"/>
        <end position="99"/>
    </location>
</feature>
<evidence type="ECO:0000256" key="5">
    <source>
        <dbReference type="ARBA" id="ARBA00022845"/>
    </source>
</evidence>
<reference evidence="9" key="1">
    <citation type="journal article" date="2023" name="Nat. Commun.">
        <title>Diploid and tetraploid genomes of Acorus and the evolution of monocots.</title>
        <authorList>
            <person name="Ma L."/>
            <person name="Liu K.W."/>
            <person name="Li Z."/>
            <person name="Hsiao Y.Y."/>
            <person name="Qi Y."/>
            <person name="Fu T."/>
            <person name="Tang G.D."/>
            <person name="Zhang D."/>
            <person name="Sun W.H."/>
            <person name="Liu D.K."/>
            <person name="Li Y."/>
            <person name="Chen G.Z."/>
            <person name="Liu X.D."/>
            <person name="Liao X.Y."/>
            <person name="Jiang Y.T."/>
            <person name="Yu X."/>
            <person name="Hao Y."/>
            <person name="Huang J."/>
            <person name="Zhao X.W."/>
            <person name="Ke S."/>
            <person name="Chen Y.Y."/>
            <person name="Wu W.L."/>
            <person name="Hsu J.L."/>
            <person name="Lin Y.F."/>
            <person name="Huang M.D."/>
            <person name="Li C.Y."/>
            <person name="Huang L."/>
            <person name="Wang Z.W."/>
            <person name="Zhao X."/>
            <person name="Zhong W.Y."/>
            <person name="Peng D.H."/>
            <person name="Ahmad S."/>
            <person name="Lan S."/>
            <person name="Zhang J.S."/>
            <person name="Tsai W.C."/>
            <person name="Van de Peer Y."/>
            <person name="Liu Z.J."/>
        </authorList>
    </citation>
    <scope>NUCLEOTIDE SEQUENCE</scope>
    <source>
        <strain evidence="9">SCP</strain>
    </source>
</reference>
<name>A0AAV9A4K6_ACOGR</name>
<dbReference type="GO" id="GO:0045892">
    <property type="term" value="P:negative regulation of DNA-templated transcription"/>
    <property type="evidence" value="ECO:0007669"/>
    <property type="project" value="InterPro"/>
</dbReference>
<gene>
    <name evidence="9" type="ORF">QJS04_geneDACA005405</name>
</gene>
<dbReference type="PROSITE" id="PS51366">
    <property type="entry name" value="MI"/>
    <property type="match status" value="4"/>
</dbReference>
<dbReference type="Proteomes" id="UP001179952">
    <property type="component" value="Unassembled WGS sequence"/>
</dbReference>
<dbReference type="GO" id="GO:0005737">
    <property type="term" value="C:cytoplasm"/>
    <property type="evidence" value="ECO:0007669"/>
    <property type="project" value="UniProtKB-SubCell"/>
</dbReference>
<accession>A0AAV9A4K6</accession>
<dbReference type="PANTHER" id="PTHR12626">
    <property type="entry name" value="PROGRAMMED CELL DEATH 4"/>
    <property type="match status" value="1"/>
</dbReference>
<evidence type="ECO:0000256" key="6">
    <source>
        <dbReference type="ARBA" id="ARBA00023242"/>
    </source>
</evidence>
<evidence type="ECO:0000256" key="3">
    <source>
        <dbReference type="ARBA" id="ARBA00022490"/>
    </source>
</evidence>
<keyword evidence="5" id="KW-0810">Translation regulation</keyword>
<dbReference type="InterPro" id="IPR016024">
    <property type="entry name" value="ARM-type_fold"/>
</dbReference>
<feature type="compositionally biased region" description="Low complexity" evidence="7">
    <location>
        <begin position="26"/>
        <end position="36"/>
    </location>
</feature>
<dbReference type="InterPro" id="IPR039778">
    <property type="entry name" value="PDCD4"/>
</dbReference>
<dbReference type="EMBL" id="JAUJYN010000012">
    <property type="protein sequence ID" value="KAK1259108.1"/>
    <property type="molecule type" value="Genomic_DNA"/>
</dbReference>
<comment type="similarity">
    <text evidence="2">Belongs to the PDCD4 family.</text>
</comment>
<dbReference type="PANTHER" id="PTHR12626:SF2">
    <property type="entry name" value="MA3 DOMAIN-CONTAINING TRANSLATION REGULATORY FACTOR 2"/>
    <property type="match status" value="1"/>
</dbReference>
<comment type="caution">
    <text evidence="9">The sequence shown here is derived from an EMBL/GenBank/DDBJ whole genome shotgun (WGS) entry which is preliminary data.</text>
</comment>
<feature type="domain" description="MI" evidence="8">
    <location>
        <begin position="618"/>
        <end position="737"/>
    </location>
</feature>
<dbReference type="SUPFAM" id="SSF48371">
    <property type="entry name" value="ARM repeat"/>
    <property type="match status" value="4"/>
</dbReference>
<feature type="domain" description="MI" evidence="8">
    <location>
        <begin position="454"/>
        <end position="575"/>
    </location>
</feature>
<dbReference type="FunFam" id="1.25.40.180:FF:000009">
    <property type="entry name" value="programmed cell death protein 4"/>
    <property type="match status" value="1"/>
</dbReference>
<feature type="compositionally biased region" description="Basic and acidic residues" evidence="7">
    <location>
        <begin position="1"/>
        <end position="15"/>
    </location>
</feature>
<proteinExistence type="inferred from homology"/>
<dbReference type="Gene3D" id="1.25.40.180">
    <property type="match status" value="4"/>
</dbReference>
<reference evidence="9" key="2">
    <citation type="submission" date="2023-06" db="EMBL/GenBank/DDBJ databases">
        <authorList>
            <person name="Ma L."/>
            <person name="Liu K.-W."/>
            <person name="Li Z."/>
            <person name="Hsiao Y.-Y."/>
            <person name="Qi Y."/>
            <person name="Fu T."/>
            <person name="Tang G."/>
            <person name="Zhang D."/>
            <person name="Sun W.-H."/>
            <person name="Liu D.-K."/>
            <person name="Li Y."/>
            <person name="Chen G.-Z."/>
            <person name="Liu X.-D."/>
            <person name="Liao X.-Y."/>
            <person name="Jiang Y.-T."/>
            <person name="Yu X."/>
            <person name="Hao Y."/>
            <person name="Huang J."/>
            <person name="Zhao X.-W."/>
            <person name="Ke S."/>
            <person name="Chen Y.-Y."/>
            <person name="Wu W.-L."/>
            <person name="Hsu J.-L."/>
            <person name="Lin Y.-F."/>
            <person name="Huang M.-D."/>
            <person name="Li C.-Y."/>
            <person name="Huang L."/>
            <person name="Wang Z.-W."/>
            <person name="Zhao X."/>
            <person name="Zhong W.-Y."/>
            <person name="Peng D.-H."/>
            <person name="Ahmad S."/>
            <person name="Lan S."/>
            <person name="Zhang J.-S."/>
            <person name="Tsai W.-C."/>
            <person name="Van De Peer Y."/>
            <person name="Liu Z.-J."/>
        </authorList>
    </citation>
    <scope>NUCLEOTIDE SEQUENCE</scope>
    <source>
        <strain evidence="9">SCP</strain>
        <tissue evidence="9">Leaves</tissue>
    </source>
</reference>
<keyword evidence="6" id="KW-0539">Nucleus</keyword>
<protein>
    <recommendedName>
        <fullName evidence="8">MI domain-containing protein</fullName>
    </recommendedName>
</protein>
<dbReference type="Pfam" id="PF02847">
    <property type="entry name" value="MA3"/>
    <property type="match status" value="4"/>
</dbReference>
<dbReference type="AlphaFoldDB" id="A0AAV9A4K6"/>
<comment type="subcellular location">
    <subcellularLocation>
        <location evidence="1">Cytoplasm</location>
    </subcellularLocation>
</comment>
<evidence type="ECO:0000256" key="1">
    <source>
        <dbReference type="ARBA" id="ARBA00004496"/>
    </source>
</evidence>
<organism evidence="9 10">
    <name type="scientific">Acorus gramineus</name>
    <name type="common">Dwarf sweet flag</name>
    <dbReference type="NCBI Taxonomy" id="55184"/>
    <lineage>
        <taxon>Eukaryota</taxon>
        <taxon>Viridiplantae</taxon>
        <taxon>Streptophyta</taxon>
        <taxon>Embryophyta</taxon>
        <taxon>Tracheophyta</taxon>
        <taxon>Spermatophyta</taxon>
        <taxon>Magnoliopsida</taxon>
        <taxon>Liliopsida</taxon>
        <taxon>Acoraceae</taxon>
        <taxon>Acorus</taxon>
    </lineage>
</organism>
<keyword evidence="4" id="KW-0677">Repeat</keyword>
<keyword evidence="3" id="KW-0963">Cytoplasm</keyword>
<dbReference type="InterPro" id="IPR003891">
    <property type="entry name" value="Initiation_fac_eIF4g_MI"/>
</dbReference>
<feature type="domain" description="MI" evidence="8">
    <location>
        <begin position="319"/>
        <end position="440"/>
    </location>
</feature>
<dbReference type="GO" id="GO:0006417">
    <property type="term" value="P:regulation of translation"/>
    <property type="evidence" value="ECO:0007669"/>
    <property type="project" value="UniProtKB-KW"/>
</dbReference>